<reference evidence="1 2" key="2">
    <citation type="journal article" date="2013" name="Plant Cell Physiol.">
        <title>Rice Annotation Project Database (RAP-DB): an integrative and interactive database for rice genomics.</title>
        <authorList>
            <person name="Sakai H."/>
            <person name="Lee S.S."/>
            <person name="Tanaka T."/>
            <person name="Numa H."/>
            <person name="Kim J."/>
            <person name="Kawahara Y."/>
            <person name="Wakimoto H."/>
            <person name="Yang C.C."/>
            <person name="Iwamoto M."/>
            <person name="Abe T."/>
            <person name="Yamada Y."/>
            <person name="Muto A."/>
            <person name="Inokuchi H."/>
            <person name="Ikemura T."/>
            <person name="Matsumoto T."/>
            <person name="Sasaki T."/>
            <person name="Itoh T."/>
        </authorList>
    </citation>
    <scope>NUCLEOTIDE SEQUENCE [LARGE SCALE GENOMIC DNA]</scope>
    <source>
        <strain evidence="2">cv. Nipponbare</strain>
    </source>
</reference>
<reference evidence="1 2" key="3">
    <citation type="journal article" date="2013" name="Rice">
        <title>Improvement of the Oryza sativa Nipponbare reference genome using next generation sequence and optical map data.</title>
        <authorList>
            <person name="Kawahara Y."/>
            <person name="de la Bastide M."/>
            <person name="Hamilton J.P."/>
            <person name="Kanamori H."/>
            <person name="McCombie W.R."/>
            <person name="Ouyang S."/>
            <person name="Schwartz D.C."/>
            <person name="Tanaka T."/>
            <person name="Wu J."/>
            <person name="Zhou S."/>
            <person name="Childs K.L."/>
            <person name="Davidson R.M."/>
            <person name="Lin H."/>
            <person name="Quesada-Ocampo L."/>
            <person name="Vaillancourt B."/>
            <person name="Sakai H."/>
            <person name="Lee S.S."/>
            <person name="Kim J."/>
            <person name="Numa H."/>
            <person name="Itoh T."/>
            <person name="Buell C.R."/>
            <person name="Matsumoto T."/>
        </authorList>
    </citation>
    <scope>NUCLEOTIDE SEQUENCE [LARGE SCALE GENOMIC DNA]</scope>
    <source>
        <strain evidence="2">cv. Nipponbare</strain>
    </source>
</reference>
<accession>A0A0P0XT02</accession>
<reference evidence="2" key="1">
    <citation type="journal article" date="2005" name="Nature">
        <title>The map-based sequence of the rice genome.</title>
        <authorList>
            <consortium name="International rice genome sequencing project (IRGSP)"/>
            <person name="Matsumoto T."/>
            <person name="Wu J."/>
            <person name="Kanamori H."/>
            <person name="Katayose Y."/>
            <person name="Fujisawa M."/>
            <person name="Namiki N."/>
            <person name="Mizuno H."/>
            <person name="Yamamoto K."/>
            <person name="Antonio B.A."/>
            <person name="Baba T."/>
            <person name="Sakata K."/>
            <person name="Nagamura Y."/>
            <person name="Aoki H."/>
            <person name="Arikawa K."/>
            <person name="Arita K."/>
            <person name="Bito T."/>
            <person name="Chiden Y."/>
            <person name="Fujitsuka N."/>
            <person name="Fukunaka R."/>
            <person name="Hamada M."/>
            <person name="Harada C."/>
            <person name="Hayashi A."/>
            <person name="Hijishita S."/>
            <person name="Honda M."/>
            <person name="Hosokawa S."/>
            <person name="Ichikawa Y."/>
            <person name="Idonuma A."/>
            <person name="Iijima M."/>
            <person name="Ikeda M."/>
            <person name="Ikeno M."/>
            <person name="Ito K."/>
            <person name="Ito S."/>
            <person name="Ito T."/>
            <person name="Ito Y."/>
            <person name="Ito Y."/>
            <person name="Iwabuchi A."/>
            <person name="Kamiya K."/>
            <person name="Karasawa W."/>
            <person name="Kurita K."/>
            <person name="Katagiri S."/>
            <person name="Kikuta A."/>
            <person name="Kobayashi H."/>
            <person name="Kobayashi N."/>
            <person name="Machita K."/>
            <person name="Maehara T."/>
            <person name="Masukawa M."/>
            <person name="Mizubayashi T."/>
            <person name="Mukai Y."/>
            <person name="Nagasaki H."/>
            <person name="Nagata Y."/>
            <person name="Naito S."/>
            <person name="Nakashima M."/>
            <person name="Nakama Y."/>
            <person name="Nakamichi Y."/>
            <person name="Nakamura M."/>
            <person name="Meguro A."/>
            <person name="Negishi M."/>
            <person name="Ohta I."/>
            <person name="Ohta T."/>
            <person name="Okamoto M."/>
            <person name="Ono N."/>
            <person name="Saji S."/>
            <person name="Sakaguchi M."/>
            <person name="Sakai K."/>
            <person name="Shibata M."/>
            <person name="Shimokawa T."/>
            <person name="Song J."/>
            <person name="Takazaki Y."/>
            <person name="Terasawa K."/>
            <person name="Tsugane M."/>
            <person name="Tsuji K."/>
            <person name="Ueda S."/>
            <person name="Waki K."/>
            <person name="Yamagata H."/>
            <person name="Yamamoto M."/>
            <person name="Yamamoto S."/>
            <person name="Yamane H."/>
            <person name="Yoshiki S."/>
            <person name="Yoshihara R."/>
            <person name="Yukawa K."/>
            <person name="Zhong H."/>
            <person name="Yano M."/>
            <person name="Yuan Q."/>
            <person name="Ouyang S."/>
            <person name="Liu J."/>
            <person name="Jones K.M."/>
            <person name="Gansberger K."/>
            <person name="Moffat K."/>
            <person name="Hill J."/>
            <person name="Bera J."/>
            <person name="Fadrosh D."/>
            <person name="Jin S."/>
            <person name="Johri S."/>
            <person name="Kim M."/>
            <person name="Overton L."/>
            <person name="Reardon M."/>
            <person name="Tsitrin T."/>
            <person name="Vuong H."/>
            <person name="Weaver B."/>
            <person name="Ciecko A."/>
            <person name="Tallon L."/>
            <person name="Jackson J."/>
            <person name="Pai G."/>
            <person name="Aken S.V."/>
            <person name="Utterback T."/>
            <person name="Reidmuller S."/>
            <person name="Feldblyum T."/>
            <person name="Hsiao J."/>
            <person name="Zismann V."/>
            <person name="Iobst S."/>
            <person name="de Vazeille A.R."/>
            <person name="Buell C.R."/>
            <person name="Ying K."/>
            <person name="Li Y."/>
            <person name="Lu T."/>
            <person name="Huang Y."/>
            <person name="Zhao Q."/>
            <person name="Feng Q."/>
            <person name="Zhang L."/>
            <person name="Zhu J."/>
            <person name="Weng Q."/>
            <person name="Mu J."/>
            <person name="Lu Y."/>
            <person name="Fan D."/>
            <person name="Liu Y."/>
            <person name="Guan J."/>
            <person name="Zhang Y."/>
            <person name="Yu S."/>
            <person name="Liu X."/>
            <person name="Zhang Y."/>
            <person name="Hong G."/>
            <person name="Han B."/>
            <person name="Choisne N."/>
            <person name="Demange N."/>
            <person name="Orjeda G."/>
            <person name="Samain S."/>
            <person name="Cattolico L."/>
            <person name="Pelletier E."/>
            <person name="Couloux A."/>
            <person name="Segurens B."/>
            <person name="Wincker P."/>
            <person name="D'Hont A."/>
            <person name="Scarpelli C."/>
            <person name="Weissenbach J."/>
            <person name="Salanoubat M."/>
            <person name="Quetier F."/>
            <person name="Yu Y."/>
            <person name="Kim H.R."/>
            <person name="Rambo T."/>
            <person name="Currie J."/>
            <person name="Collura K."/>
            <person name="Luo M."/>
            <person name="Yang T."/>
            <person name="Ammiraju J.S.S."/>
            <person name="Engler F."/>
            <person name="Soderlund C."/>
            <person name="Wing R.A."/>
            <person name="Palmer L.E."/>
            <person name="de la Bastide M."/>
            <person name="Spiegel L."/>
            <person name="Nascimento L."/>
            <person name="Zutavern T."/>
            <person name="O'Shaughnessy A."/>
            <person name="Dike S."/>
            <person name="Dedhia N."/>
            <person name="Preston R."/>
            <person name="Balija V."/>
            <person name="McCombie W.R."/>
            <person name="Chow T."/>
            <person name="Chen H."/>
            <person name="Chung M."/>
            <person name="Chen C."/>
            <person name="Shaw J."/>
            <person name="Wu H."/>
            <person name="Hsiao K."/>
            <person name="Chao Y."/>
            <person name="Chu M."/>
            <person name="Cheng C."/>
            <person name="Hour A."/>
            <person name="Lee P."/>
            <person name="Lin S."/>
            <person name="Lin Y."/>
            <person name="Liou J."/>
            <person name="Liu S."/>
            <person name="Hsing Y."/>
            <person name="Raghuvanshi S."/>
            <person name="Mohanty A."/>
            <person name="Bharti A.K."/>
            <person name="Gaur A."/>
            <person name="Gupta V."/>
            <person name="Kumar D."/>
            <person name="Ravi V."/>
            <person name="Vij S."/>
            <person name="Kapur A."/>
            <person name="Khurana P."/>
            <person name="Khurana P."/>
            <person name="Khurana J.P."/>
            <person name="Tyagi A.K."/>
            <person name="Gaikwad K."/>
            <person name="Singh A."/>
            <person name="Dalal V."/>
            <person name="Srivastava S."/>
            <person name="Dixit A."/>
            <person name="Pal A.K."/>
            <person name="Ghazi I.A."/>
            <person name="Yadav M."/>
            <person name="Pandit A."/>
            <person name="Bhargava A."/>
            <person name="Sureshbabu K."/>
            <person name="Batra K."/>
            <person name="Sharma T.R."/>
            <person name="Mohapatra T."/>
            <person name="Singh N.K."/>
            <person name="Messing J."/>
            <person name="Nelson A.B."/>
            <person name="Fuks G."/>
            <person name="Kavchok S."/>
            <person name="Keizer G."/>
            <person name="Linton E."/>
            <person name="Llaca V."/>
            <person name="Song R."/>
            <person name="Tanyolac B."/>
            <person name="Young S."/>
            <person name="Ho-Il K."/>
            <person name="Hahn J.H."/>
            <person name="Sangsakoo G."/>
            <person name="Vanavichit A."/>
            <person name="de Mattos Luiz.A.T."/>
            <person name="Zimmer P.D."/>
            <person name="Malone G."/>
            <person name="Dellagostin O."/>
            <person name="de Oliveira A.C."/>
            <person name="Bevan M."/>
            <person name="Bancroft I."/>
            <person name="Minx P."/>
            <person name="Cordum H."/>
            <person name="Wilson R."/>
            <person name="Cheng Z."/>
            <person name="Jin W."/>
            <person name="Jiang J."/>
            <person name="Leong S.A."/>
            <person name="Iwama H."/>
            <person name="Gojobori T."/>
            <person name="Itoh T."/>
            <person name="Niimura Y."/>
            <person name="Fujii Y."/>
            <person name="Habara T."/>
            <person name="Sakai H."/>
            <person name="Sato Y."/>
            <person name="Wilson G."/>
            <person name="Kumar K."/>
            <person name="McCouch S."/>
            <person name="Juretic N."/>
            <person name="Hoen D."/>
            <person name="Wright S."/>
            <person name="Bruskiewich R."/>
            <person name="Bureau T."/>
            <person name="Miyao A."/>
            <person name="Hirochika H."/>
            <person name="Nishikawa T."/>
            <person name="Kadowaki K."/>
            <person name="Sugiura M."/>
            <person name="Burr B."/>
            <person name="Sasaki T."/>
        </authorList>
    </citation>
    <scope>NUCLEOTIDE SEQUENCE [LARGE SCALE GENOMIC DNA]</scope>
    <source>
        <strain evidence="2">cv. Nipponbare</strain>
    </source>
</reference>
<proteinExistence type="predicted"/>
<dbReference type="PaxDb" id="39947-A0A0P0XT02"/>
<evidence type="ECO:0000313" key="2">
    <source>
        <dbReference type="Proteomes" id="UP000059680"/>
    </source>
</evidence>
<dbReference type="Gramene" id="Os10t0174751-00">
    <property type="protein sequence ID" value="Os10t0174751-00"/>
    <property type="gene ID" value="Os10g0174751"/>
</dbReference>
<gene>
    <name evidence="1" type="ordered locus">Os10g0174751</name>
    <name evidence="1" type="ORF">OSNPB_100174751</name>
</gene>
<dbReference type="EMBL" id="AP014966">
    <property type="protein sequence ID" value="BAT10086.1"/>
    <property type="molecule type" value="Genomic_DNA"/>
</dbReference>
<keyword evidence="2" id="KW-1185">Reference proteome</keyword>
<feature type="non-terminal residue" evidence="1">
    <location>
        <position position="126"/>
    </location>
</feature>
<protein>
    <submittedName>
        <fullName evidence="1">Os10g0174751 protein</fullName>
    </submittedName>
</protein>
<name>A0A0P0XT02_ORYSJ</name>
<dbReference type="InParanoid" id="A0A0P0XT02"/>
<dbReference type="Proteomes" id="UP000059680">
    <property type="component" value="Chromosome 10"/>
</dbReference>
<dbReference type="AlphaFoldDB" id="A0A0P0XT02"/>
<evidence type="ECO:0000313" key="1">
    <source>
        <dbReference type="EMBL" id="BAT10086.1"/>
    </source>
</evidence>
<sequence length="126" mass="14497">MICVVEAAIRAHRAICPCYALCEVYAHQLHEQKIISHEMCRHAFLRRQVVALFKFLIVLPVSRIRISEEEARWTECVVAGDLEAWKEATALLRAEREGYADVAALVDAAWKCYRRQRGYMLICTSS</sequence>
<organism evidence="1 2">
    <name type="scientific">Oryza sativa subsp. japonica</name>
    <name type="common">Rice</name>
    <dbReference type="NCBI Taxonomy" id="39947"/>
    <lineage>
        <taxon>Eukaryota</taxon>
        <taxon>Viridiplantae</taxon>
        <taxon>Streptophyta</taxon>
        <taxon>Embryophyta</taxon>
        <taxon>Tracheophyta</taxon>
        <taxon>Spermatophyta</taxon>
        <taxon>Magnoliopsida</taxon>
        <taxon>Liliopsida</taxon>
        <taxon>Poales</taxon>
        <taxon>Poaceae</taxon>
        <taxon>BOP clade</taxon>
        <taxon>Oryzoideae</taxon>
        <taxon>Oryzeae</taxon>
        <taxon>Oryzinae</taxon>
        <taxon>Oryza</taxon>
        <taxon>Oryza sativa</taxon>
    </lineage>
</organism>